<dbReference type="GO" id="GO:0016787">
    <property type="term" value="F:hydrolase activity"/>
    <property type="evidence" value="ECO:0007669"/>
    <property type="project" value="UniProtKB-KW"/>
</dbReference>
<dbReference type="RefSeq" id="WP_146589239.1">
    <property type="nucleotide sequence ID" value="NZ_SJPO01000008.1"/>
</dbReference>
<dbReference type="PANTHER" id="PTHR39452:SF1">
    <property type="entry name" value="CHEY-P PHOSPHATASE CHEX"/>
    <property type="match status" value="1"/>
</dbReference>
<dbReference type="CDD" id="cd17906">
    <property type="entry name" value="CheX"/>
    <property type="match status" value="1"/>
</dbReference>
<name>A0A5C5YIH1_9BACT</name>
<evidence type="ECO:0000313" key="3">
    <source>
        <dbReference type="EMBL" id="TWT74674.1"/>
    </source>
</evidence>
<dbReference type="AlphaFoldDB" id="A0A5C5YIH1"/>
<evidence type="ECO:0000313" key="4">
    <source>
        <dbReference type="Proteomes" id="UP000318478"/>
    </source>
</evidence>
<dbReference type="SUPFAM" id="SSF103039">
    <property type="entry name" value="CheC-like"/>
    <property type="match status" value="1"/>
</dbReference>
<feature type="domain" description="Chemotaxis phosphatase CheX-like" evidence="2">
    <location>
        <begin position="42"/>
        <end position="135"/>
    </location>
</feature>
<dbReference type="GO" id="GO:0006935">
    <property type="term" value="P:chemotaxis"/>
    <property type="evidence" value="ECO:0007669"/>
    <property type="project" value="UniProtKB-KW"/>
</dbReference>
<proteinExistence type="predicted"/>
<dbReference type="Gene3D" id="3.40.1550.10">
    <property type="entry name" value="CheC-like"/>
    <property type="match status" value="1"/>
</dbReference>
<dbReference type="Pfam" id="PF13690">
    <property type="entry name" value="CheX"/>
    <property type="match status" value="1"/>
</dbReference>
<dbReference type="PANTHER" id="PTHR39452">
    <property type="entry name" value="CHEY-P PHOSPHATASE CHEX"/>
    <property type="match status" value="1"/>
</dbReference>
<evidence type="ECO:0000259" key="2">
    <source>
        <dbReference type="Pfam" id="PF13690"/>
    </source>
</evidence>
<evidence type="ECO:0000256" key="1">
    <source>
        <dbReference type="ARBA" id="ARBA00022500"/>
    </source>
</evidence>
<dbReference type="Proteomes" id="UP000318478">
    <property type="component" value="Unassembled WGS sequence"/>
</dbReference>
<keyword evidence="3" id="KW-0378">Hydrolase</keyword>
<dbReference type="EC" id="3.-.-.-" evidence="3"/>
<sequence>MQAEHINPFLKAVSNTFSTMLNAEARRGDLTLGDPKVRKYPISGIIGLSGHAIGTVVINLSEEVAIKAASVMLMDEITELNDDVIDTVGELANMIAGQAKVELEQYELSVSLPNVVTGVGHEVRFPSSSPPVSVSYDTDFGPLLLEVGFEPSKVIA</sequence>
<keyword evidence="4" id="KW-1185">Reference proteome</keyword>
<dbReference type="EMBL" id="SJPO01000008">
    <property type="protein sequence ID" value="TWT74674.1"/>
    <property type="molecule type" value="Genomic_DNA"/>
</dbReference>
<comment type="caution">
    <text evidence="3">The sequence shown here is derived from an EMBL/GenBank/DDBJ whole genome shotgun (WGS) entry which is preliminary data.</text>
</comment>
<gene>
    <name evidence="3" type="primary">cheX</name>
    <name evidence="3" type="ORF">Pla123a_34980</name>
</gene>
<reference evidence="3 4" key="1">
    <citation type="submission" date="2019-02" db="EMBL/GenBank/DDBJ databases">
        <title>Deep-cultivation of Planctomycetes and their phenomic and genomic characterization uncovers novel biology.</title>
        <authorList>
            <person name="Wiegand S."/>
            <person name="Jogler M."/>
            <person name="Boedeker C."/>
            <person name="Pinto D."/>
            <person name="Vollmers J."/>
            <person name="Rivas-Marin E."/>
            <person name="Kohn T."/>
            <person name="Peeters S.H."/>
            <person name="Heuer A."/>
            <person name="Rast P."/>
            <person name="Oberbeckmann S."/>
            <person name="Bunk B."/>
            <person name="Jeske O."/>
            <person name="Meyerdierks A."/>
            <person name="Storesund J.E."/>
            <person name="Kallscheuer N."/>
            <person name="Luecker S."/>
            <person name="Lage O.M."/>
            <person name="Pohl T."/>
            <person name="Merkel B.J."/>
            <person name="Hornburger P."/>
            <person name="Mueller R.-W."/>
            <person name="Bruemmer F."/>
            <person name="Labrenz M."/>
            <person name="Spormann A.M."/>
            <person name="Op Den Camp H."/>
            <person name="Overmann J."/>
            <person name="Amann R."/>
            <person name="Jetten M.S.M."/>
            <person name="Mascher T."/>
            <person name="Medema M.H."/>
            <person name="Devos D.P."/>
            <person name="Kaster A.-K."/>
            <person name="Ovreas L."/>
            <person name="Rohde M."/>
            <person name="Galperin M.Y."/>
            <person name="Jogler C."/>
        </authorList>
    </citation>
    <scope>NUCLEOTIDE SEQUENCE [LARGE SCALE GENOMIC DNA]</scope>
    <source>
        <strain evidence="3 4">Pla123a</strain>
    </source>
</reference>
<dbReference type="InterPro" id="IPR028051">
    <property type="entry name" value="CheX-like_dom"/>
</dbReference>
<protein>
    <submittedName>
        <fullName evidence="3">CheY-P phosphatase CheX</fullName>
        <ecNumber evidence="3">3.-.-.-</ecNumber>
    </submittedName>
</protein>
<keyword evidence="1" id="KW-0145">Chemotaxis</keyword>
<dbReference type="OrthoDB" id="9790435at2"/>
<organism evidence="3 4">
    <name type="scientific">Posidoniimonas polymericola</name>
    <dbReference type="NCBI Taxonomy" id="2528002"/>
    <lineage>
        <taxon>Bacteria</taxon>
        <taxon>Pseudomonadati</taxon>
        <taxon>Planctomycetota</taxon>
        <taxon>Planctomycetia</taxon>
        <taxon>Pirellulales</taxon>
        <taxon>Lacipirellulaceae</taxon>
        <taxon>Posidoniimonas</taxon>
    </lineage>
</organism>
<accession>A0A5C5YIH1</accession>
<dbReference type="InterPro" id="IPR028976">
    <property type="entry name" value="CheC-like_sf"/>
</dbReference>
<dbReference type="InterPro" id="IPR038756">
    <property type="entry name" value="CheX-like"/>
</dbReference>